<gene>
    <name evidence="6" type="ORF">GP473_00530</name>
</gene>
<dbReference type="InterPro" id="IPR023631">
    <property type="entry name" value="Amidase_dom"/>
</dbReference>
<organism evidence="6 7">
    <name type="scientific">Corynebacterium anserum</name>
    <dbReference type="NCBI Taxonomy" id="2684406"/>
    <lineage>
        <taxon>Bacteria</taxon>
        <taxon>Bacillati</taxon>
        <taxon>Actinomycetota</taxon>
        <taxon>Actinomycetes</taxon>
        <taxon>Mycobacteriales</taxon>
        <taxon>Corynebacteriaceae</taxon>
        <taxon>Corynebacterium</taxon>
    </lineage>
</organism>
<dbReference type="InterPro" id="IPR000120">
    <property type="entry name" value="Amidase"/>
</dbReference>
<protein>
    <recommendedName>
        <fullName evidence="3">amidase</fullName>
        <ecNumber evidence="3">3.5.1.4</ecNumber>
    </recommendedName>
</protein>
<dbReference type="Proteomes" id="UP000515275">
    <property type="component" value="Chromosome"/>
</dbReference>
<accession>A0A7G7YLL2</accession>
<dbReference type="EC" id="3.5.1.4" evidence="3"/>
<dbReference type="InterPro" id="IPR036928">
    <property type="entry name" value="AS_sf"/>
</dbReference>
<reference evidence="6 7" key="1">
    <citation type="submission" date="2019-12" db="EMBL/GenBank/DDBJ databases">
        <title>Corynebacterium sp. nov., isolated from feces of the Anser Albifrons in China.</title>
        <authorList>
            <person name="Liu Q."/>
        </authorList>
    </citation>
    <scope>NUCLEOTIDE SEQUENCE [LARGE SCALE GENOMIC DNA]</scope>
    <source>
        <strain evidence="6 7">23H37-10</strain>
    </source>
</reference>
<keyword evidence="7" id="KW-1185">Reference proteome</keyword>
<dbReference type="PANTHER" id="PTHR11895:SF7">
    <property type="entry name" value="GLUTAMYL-TRNA(GLN) AMIDOTRANSFERASE SUBUNIT A, MITOCHONDRIAL"/>
    <property type="match status" value="1"/>
</dbReference>
<evidence type="ECO:0000313" key="6">
    <source>
        <dbReference type="EMBL" id="QNH95382.1"/>
    </source>
</evidence>
<dbReference type="KEGG" id="cans:GP473_00530"/>
<evidence type="ECO:0000256" key="4">
    <source>
        <dbReference type="SAM" id="MobiDB-lite"/>
    </source>
</evidence>
<dbReference type="AlphaFoldDB" id="A0A7G7YLL2"/>
<dbReference type="Gene3D" id="3.90.1300.10">
    <property type="entry name" value="Amidase signature (AS) domain"/>
    <property type="match status" value="1"/>
</dbReference>
<evidence type="ECO:0000259" key="5">
    <source>
        <dbReference type="Pfam" id="PF01425"/>
    </source>
</evidence>
<evidence type="ECO:0000256" key="1">
    <source>
        <dbReference type="ARBA" id="ARBA00001311"/>
    </source>
</evidence>
<evidence type="ECO:0000313" key="7">
    <source>
        <dbReference type="Proteomes" id="UP000515275"/>
    </source>
</evidence>
<dbReference type="PANTHER" id="PTHR11895">
    <property type="entry name" value="TRANSAMIDASE"/>
    <property type="match status" value="1"/>
</dbReference>
<comment type="catalytic activity">
    <reaction evidence="1">
        <text>a monocarboxylic acid amide + H2O = a monocarboxylate + NH4(+)</text>
        <dbReference type="Rhea" id="RHEA:12020"/>
        <dbReference type="ChEBI" id="CHEBI:15377"/>
        <dbReference type="ChEBI" id="CHEBI:28938"/>
        <dbReference type="ChEBI" id="CHEBI:35757"/>
        <dbReference type="ChEBI" id="CHEBI:83628"/>
        <dbReference type="EC" id="3.5.1.4"/>
    </reaction>
</comment>
<proteinExistence type="inferred from homology"/>
<dbReference type="GO" id="GO:0004040">
    <property type="term" value="F:amidase activity"/>
    <property type="evidence" value="ECO:0007669"/>
    <property type="project" value="UniProtKB-EC"/>
</dbReference>
<dbReference type="EMBL" id="CP046883">
    <property type="protein sequence ID" value="QNH95382.1"/>
    <property type="molecule type" value="Genomic_DNA"/>
</dbReference>
<name>A0A7G7YLL2_9CORY</name>
<feature type="domain" description="Amidase" evidence="5">
    <location>
        <begin position="56"/>
        <end position="400"/>
    </location>
</feature>
<feature type="compositionally biased region" description="Basic and acidic residues" evidence="4">
    <location>
        <begin position="455"/>
        <end position="466"/>
    </location>
</feature>
<dbReference type="Pfam" id="PF01425">
    <property type="entry name" value="Amidase"/>
    <property type="match status" value="1"/>
</dbReference>
<dbReference type="PROSITE" id="PS00571">
    <property type="entry name" value="AMIDASES"/>
    <property type="match status" value="1"/>
</dbReference>
<evidence type="ECO:0000256" key="3">
    <source>
        <dbReference type="ARBA" id="ARBA00012922"/>
    </source>
</evidence>
<feature type="region of interest" description="Disordered" evidence="4">
    <location>
        <begin position="446"/>
        <end position="466"/>
    </location>
</feature>
<comment type="similarity">
    <text evidence="2">Belongs to the amidase family.</text>
</comment>
<evidence type="ECO:0000256" key="2">
    <source>
        <dbReference type="ARBA" id="ARBA00009199"/>
    </source>
</evidence>
<dbReference type="RefSeq" id="WP_186276944.1">
    <property type="nucleotide sequence ID" value="NZ_CP046883.1"/>
</dbReference>
<dbReference type="InterPro" id="IPR020556">
    <property type="entry name" value="Amidase_CS"/>
</dbReference>
<sequence length="466" mass="49502">MHDTSFPSSSFAQRLAHAVDVTGLSPAELGIARVYERAHSLHPYPSDFFSTPPQPHQQSPLYGQEVLIKDLQQVEGEIATFGSERLSRTAMYHDSAARRLLSHGAILVGASSTSEFGATAYTEPVGQVAPVNPLNPEFMCGGSSGGAAVAVARGLVDIAHATDGGGSIRIPAACCGLVGLKPVHDNSIGGFTPVAHGFLAKDLYTTARAYGLQLPELSSFADAPLRIGYTNRPFHSLTTVDPQIAAATAAVTGLLASTPAVESVIQAPAPYAPEKFSLFTEFFASHCTDLPAPLSPITSWLKEQGRMVDKWRLEKVHAELQAVQHEVSISWQDLDLVATPMLACAPPPPGTFSALEPRLNFLAQTAWTPWGTLWNMTGWACVSVPLVHPTKVPGRWPISLLLGAVSDRVSEGALLALARSVQHLAGMLPAESLSLAAPGDIEKLGYRPTPAPHTLSEHGHGDRPCH</sequence>
<dbReference type="SUPFAM" id="SSF75304">
    <property type="entry name" value="Amidase signature (AS) enzymes"/>
    <property type="match status" value="1"/>
</dbReference>